<comment type="caution">
    <text evidence="2">The sequence shown here is derived from an EMBL/GenBank/DDBJ whole genome shotgun (WGS) entry which is preliminary data.</text>
</comment>
<feature type="transmembrane region" description="Helical" evidence="1">
    <location>
        <begin position="260"/>
        <end position="281"/>
    </location>
</feature>
<feature type="transmembrane region" description="Helical" evidence="1">
    <location>
        <begin position="95"/>
        <end position="114"/>
    </location>
</feature>
<evidence type="ECO:0000313" key="3">
    <source>
        <dbReference type="Proteomes" id="UP001597262"/>
    </source>
</evidence>
<accession>A0ABW3RVJ6</accession>
<keyword evidence="3" id="KW-1185">Reference proteome</keyword>
<organism evidence="2 3">
    <name type="scientific">Paenibacillus puldeungensis</name>
    <dbReference type="NCBI Taxonomy" id="696536"/>
    <lineage>
        <taxon>Bacteria</taxon>
        <taxon>Bacillati</taxon>
        <taxon>Bacillota</taxon>
        <taxon>Bacilli</taxon>
        <taxon>Bacillales</taxon>
        <taxon>Paenibacillaceae</taxon>
        <taxon>Paenibacillus</taxon>
    </lineage>
</organism>
<feature type="transmembrane region" description="Helical" evidence="1">
    <location>
        <begin position="64"/>
        <end position="86"/>
    </location>
</feature>
<feature type="transmembrane region" description="Helical" evidence="1">
    <location>
        <begin position="120"/>
        <end position="139"/>
    </location>
</feature>
<evidence type="ECO:0000313" key="2">
    <source>
        <dbReference type="EMBL" id="MFD1176524.1"/>
    </source>
</evidence>
<reference evidence="3" key="1">
    <citation type="journal article" date="2019" name="Int. J. Syst. Evol. Microbiol.">
        <title>The Global Catalogue of Microorganisms (GCM) 10K type strain sequencing project: providing services to taxonomists for standard genome sequencing and annotation.</title>
        <authorList>
            <consortium name="The Broad Institute Genomics Platform"/>
            <consortium name="The Broad Institute Genome Sequencing Center for Infectious Disease"/>
            <person name="Wu L."/>
            <person name="Ma J."/>
        </authorList>
    </citation>
    <scope>NUCLEOTIDE SEQUENCE [LARGE SCALE GENOMIC DNA]</scope>
    <source>
        <strain evidence="3">CCUG 59189</strain>
    </source>
</reference>
<feature type="transmembrane region" description="Helical" evidence="1">
    <location>
        <begin position="227"/>
        <end position="254"/>
    </location>
</feature>
<keyword evidence="1" id="KW-0812">Transmembrane</keyword>
<proteinExistence type="predicted"/>
<keyword evidence="1" id="KW-0472">Membrane</keyword>
<sequence length="291" mass="31573">MKFQKEITALSILIILLSVAASATGIFSSMDSSRHEFTSIYGQTVEIYGAGLYRNDSVSMASQAIAQDVVTLLVGVPLLATSLILLKKRLLKGQILLAGTLAYFLYTYASYSFTSMYNNLFLIDVGLMSLSFFSFLLTMMAFDMKVLQNSFSRQLPVKTVAGYLLFIGTAIGLMWLGKVLPSLTDGAPPAGLDHYTTLVIQALDLGFVVPVSILSAILLLKRKPFGLLISSVICVKGLTMLTALTAMIIGQMIAGVQMTAIEIILFPAFNLIGIVIVVVLLKHIKEPEEII</sequence>
<dbReference type="Proteomes" id="UP001597262">
    <property type="component" value="Unassembled WGS sequence"/>
</dbReference>
<feature type="transmembrane region" description="Helical" evidence="1">
    <location>
        <begin position="198"/>
        <end position="220"/>
    </location>
</feature>
<dbReference type="EMBL" id="JBHTLM010000005">
    <property type="protein sequence ID" value="MFD1176524.1"/>
    <property type="molecule type" value="Genomic_DNA"/>
</dbReference>
<name>A0ABW3RVJ6_9BACL</name>
<evidence type="ECO:0000256" key="1">
    <source>
        <dbReference type="SAM" id="Phobius"/>
    </source>
</evidence>
<dbReference type="RefSeq" id="WP_379318971.1">
    <property type="nucleotide sequence ID" value="NZ_JBHTLM010000005.1"/>
</dbReference>
<protein>
    <submittedName>
        <fullName evidence="2">Uncharacterized protein</fullName>
    </submittedName>
</protein>
<feature type="transmembrane region" description="Helical" evidence="1">
    <location>
        <begin position="160"/>
        <end position="178"/>
    </location>
</feature>
<keyword evidence="1" id="KW-1133">Transmembrane helix</keyword>
<gene>
    <name evidence="2" type="ORF">ACFQ3W_09455</name>
</gene>